<sequence length="174" mass="19127">MKPLTKTLTDGRTATITRHTHQPHEMMAIHWDVSIDGQPYTSGNIHLRPKPDGRQGEMVKAIGSRKVLQITDEEAATLQTVLDAEREAWEKTPKGQRTELVTALEIAYGKAETASINAQDHEASWGPVMAAEAEAEAAEKALDAFDALHPDLVAEREAEHAKATARAMHRAFTD</sequence>
<name>A0A7W7W791_9ACTN</name>
<proteinExistence type="predicted"/>
<keyword evidence="2" id="KW-1185">Reference proteome</keyword>
<dbReference type="Proteomes" id="UP000534286">
    <property type="component" value="Unassembled WGS sequence"/>
</dbReference>
<protein>
    <submittedName>
        <fullName evidence="1">Uncharacterized protein</fullName>
    </submittedName>
</protein>
<accession>A0A7W7W791</accession>
<reference evidence="1 2" key="1">
    <citation type="submission" date="2020-08" db="EMBL/GenBank/DDBJ databases">
        <title>Sequencing the genomes of 1000 actinobacteria strains.</title>
        <authorList>
            <person name="Klenk H.-P."/>
        </authorList>
    </citation>
    <scope>NUCLEOTIDE SEQUENCE [LARGE SCALE GENOMIC DNA]</scope>
    <source>
        <strain evidence="1 2">DSM 43023</strain>
    </source>
</reference>
<evidence type="ECO:0000313" key="2">
    <source>
        <dbReference type="Proteomes" id="UP000534286"/>
    </source>
</evidence>
<dbReference type="RefSeq" id="WP_184753087.1">
    <property type="nucleotide sequence ID" value="NZ_BAABEK010000149.1"/>
</dbReference>
<dbReference type="AlphaFoldDB" id="A0A7W7W791"/>
<comment type="caution">
    <text evidence="1">The sequence shown here is derived from an EMBL/GenBank/DDBJ whole genome shotgun (WGS) entry which is preliminary data.</text>
</comment>
<evidence type="ECO:0000313" key="1">
    <source>
        <dbReference type="EMBL" id="MBB4936556.1"/>
    </source>
</evidence>
<organism evidence="1 2">
    <name type="scientific">Streptosporangium album</name>
    <dbReference type="NCBI Taxonomy" id="47479"/>
    <lineage>
        <taxon>Bacteria</taxon>
        <taxon>Bacillati</taxon>
        <taxon>Actinomycetota</taxon>
        <taxon>Actinomycetes</taxon>
        <taxon>Streptosporangiales</taxon>
        <taxon>Streptosporangiaceae</taxon>
        <taxon>Streptosporangium</taxon>
    </lineage>
</organism>
<dbReference type="EMBL" id="JACHJU010000001">
    <property type="protein sequence ID" value="MBB4936556.1"/>
    <property type="molecule type" value="Genomic_DNA"/>
</dbReference>
<gene>
    <name evidence="1" type="ORF">FHR32_000861</name>
</gene>